<dbReference type="InterPro" id="IPR036388">
    <property type="entry name" value="WH-like_DNA-bd_sf"/>
</dbReference>
<dbReference type="Proteomes" id="UP001143391">
    <property type="component" value="Unassembled WGS sequence"/>
</dbReference>
<keyword evidence="3" id="KW-0238">DNA-binding</keyword>
<evidence type="ECO:0000256" key="2">
    <source>
        <dbReference type="ARBA" id="ARBA00023015"/>
    </source>
</evidence>
<dbReference type="RefSeq" id="WP_275707099.1">
    <property type="nucleotide sequence ID" value="NZ_JANCMW010000007.1"/>
</dbReference>
<dbReference type="SUPFAM" id="SSF46785">
    <property type="entry name" value="Winged helix' DNA-binding domain"/>
    <property type="match status" value="1"/>
</dbReference>
<proteinExistence type="inferred from homology"/>
<dbReference type="EMBL" id="JANCMW010000007">
    <property type="protein sequence ID" value="MDF0751095.1"/>
    <property type="molecule type" value="Genomic_DNA"/>
</dbReference>
<evidence type="ECO:0000256" key="4">
    <source>
        <dbReference type="ARBA" id="ARBA00023163"/>
    </source>
</evidence>
<dbReference type="Pfam" id="PF00126">
    <property type="entry name" value="HTH_1"/>
    <property type="match status" value="1"/>
</dbReference>
<dbReference type="InterPro" id="IPR036390">
    <property type="entry name" value="WH_DNA-bd_sf"/>
</dbReference>
<evidence type="ECO:0000313" key="6">
    <source>
        <dbReference type="EMBL" id="MDF0751095.1"/>
    </source>
</evidence>
<dbReference type="Gene3D" id="3.40.190.290">
    <property type="match status" value="1"/>
</dbReference>
<dbReference type="Gene3D" id="1.10.10.10">
    <property type="entry name" value="Winged helix-like DNA-binding domain superfamily/Winged helix DNA-binding domain"/>
    <property type="match status" value="1"/>
</dbReference>
<dbReference type="InterPro" id="IPR058163">
    <property type="entry name" value="LysR-type_TF_proteobact-type"/>
</dbReference>
<comment type="similarity">
    <text evidence="1">Belongs to the LysR transcriptional regulatory family.</text>
</comment>
<name>A0ABT5YBN1_9GAMM</name>
<sequence length="298" mass="33882">MERLEDLEAFIGVVEQGGLTAAARWLDRSVQSVSRALAALERNLGIQLVERTTRRSTPSEAGLAFYRRIKPAFEEIKEARLEASNSRIEPSGLLRVGAPELFAPIYLMPIIAEFMNRYPRINVELKLTDRFSDFEEENLDLTVRIGELPDSDLKARRLGGLRRVVFGAPGYFEHHGRPQHPNDLDQHACIQRTVDRNPDQWMFQINGRVQPVRVSGPFRANTMTAIYSAVKHELGLGFSPLWQIRHLVDTGQVELVLTPFERPPVPVHVVWPSGRSPLAKTQIFKEYLISRWPQMGLA</sequence>
<dbReference type="PANTHER" id="PTHR30537">
    <property type="entry name" value="HTH-TYPE TRANSCRIPTIONAL REGULATOR"/>
    <property type="match status" value="1"/>
</dbReference>
<dbReference type="Pfam" id="PF03466">
    <property type="entry name" value="LysR_substrate"/>
    <property type="match status" value="1"/>
</dbReference>
<accession>A0ABT5YBN1</accession>
<dbReference type="PROSITE" id="PS50931">
    <property type="entry name" value="HTH_LYSR"/>
    <property type="match status" value="1"/>
</dbReference>
<evidence type="ECO:0000259" key="5">
    <source>
        <dbReference type="PROSITE" id="PS50931"/>
    </source>
</evidence>
<keyword evidence="7" id="KW-1185">Reference proteome</keyword>
<dbReference type="InterPro" id="IPR005119">
    <property type="entry name" value="LysR_subst-bd"/>
</dbReference>
<dbReference type="CDD" id="cd08422">
    <property type="entry name" value="PBP2_CrgA_like"/>
    <property type="match status" value="1"/>
</dbReference>
<keyword evidence="4" id="KW-0804">Transcription</keyword>
<comment type="caution">
    <text evidence="6">The sequence shown here is derived from an EMBL/GenBank/DDBJ whole genome shotgun (WGS) entry which is preliminary data.</text>
</comment>
<evidence type="ECO:0000256" key="3">
    <source>
        <dbReference type="ARBA" id="ARBA00023125"/>
    </source>
</evidence>
<dbReference type="InterPro" id="IPR000847">
    <property type="entry name" value="LysR_HTH_N"/>
</dbReference>
<evidence type="ECO:0000256" key="1">
    <source>
        <dbReference type="ARBA" id="ARBA00009437"/>
    </source>
</evidence>
<organism evidence="6 7">
    <name type="scientific">Marinobacter iranensis</name>
    <dbReference type="NCBI Taxonomy" id="2962607"/>
    <lineage>
        <taxon>Bacteria</taxon>
        <taxon>Pseudomonadati</taxon>
        <taxon>Pseudomonadota</taxon>
        <taxon>Gammaproteobacteria</taxon>
        <taxon>Pseudomonadales</taxon>
        <taxon>Marinobacteraceae</taxon>
        <taxon>Marinobacter</taxon>
    </lineage>
</organism>
<keyword evidence="2" id="KW-0805">Transcription regulation</keyword>
<reference evidence="6" key="1">
    <citation type="submission" date="2022-07" db="EMBL/GenBank/DDBJ databases">
        <title>Marinobacter iranensis a new bacterium isolate from a hipersaline lake in Iran.</title>
        <authorList>
            <person name="Mohammad A.M.A."/>
            <person name="Cristina S.-P."/>
            <person name="Antonio V."/>
        </authorList>
    </citation>
    <scope>NUCLEOTIDE SEQUENCE</scope>
    <source>
        <strain evidence="6">71-i</strain>
    </source>
</reference>
<dbReference type="PANTHER" id="PTHR30537:SF5">
    <property type="entry name" value="HTH-TYPE TRANSCRIPTIONAL ACTIVATOR TTDR-RELATED"/>
    <property type="match status" value="1"/>
</dbReference>
<dbReference type="SUPFAM" id="SSF53850">
    <property type="entry name" value="Periplasmic binding protein-like II"/>
    <property type="match status" value="1"/>
</dbReference>
<gene>
    <name evidence="6" type="ORF">NLU14_12755</name>
</gene>
<protein>
    <submittedName>
        <fullName evidence="6">LysR family transcriptional regulator</fullName>
    </submittedName>
</protein>
<feature type="domain" description="HTH lysR-type" evidence="5">
    <location>
        <begin position="1"/>
        <end position="59"/>
    </location>
</feature>
<evidence type="ECO:0000313" key="7">
    <source>
        <dbReference type="Proteomes" id="UP001143391"/>
    </source>
</evidence>